<keyword evidence="3" id="KW-1185">Reference proteome</keyword>
<feature type="compositionally biased region" description="Polar residues" evidence="1">
    <location>
        <begin position="98"/>
        <end position="107"/>
    </location>
</feature>
<feature type="region of interest" description="Disordered" evidence="1">
    <location>
        <begin position="86"/>
        <end position="107"/>
    </location>
</feature>
<protein>
    <submittedName>
        <fullName evidence="2">Uncharacterized protein</fullName>
    </submittedName>
</protein>
<evidence type="ECO:0000313" key="3">
    <source>
        <dbReference type="Proteomes" id="UP001469553"/>
    </source>
</evidence>
<evidence type="ECO:0000256" key="1">
    <source>
        <dbReference type="SAM" id="MobiDB-lite"/>
    </source>
</evidence>
<dbReference type="Proteomes" id="UP001469553">
    <property type="component" value="Unassembled WGS sequence"/>
</dbReference>
<reference evidence="2 3" key="1">
    <citation type="submission" date="2021-06" db="EMBL/GenBank/DDBJ databases">
        <authorList>
            <person name="Palmer J.M."/>
        </authorList>
    </citation>
    <scope>NUCLEOTIDE SEQUENCE [LARGE SCALE GENOMIC DNA]</scope>
    <source>
        <strain evidence="2 3">AS_MEX2019</strain>
        <tissue evidence="2">Muscle</tissue>
    </source>
</reference>
<dbReference type="EMBL" id="JAHRIP010057219">
    <property type="protein sequence ID" value="MEQ2303025.1"/>
    <property type="molecule type" value="Genomic_DNA"/>
</dbReference>
<gene>
    <name evidence="2" type="ORF">AMECASPLE_012528</name>
</gene>
<evidence type="ECO:0000313" key="2">
    <source>
        <dbReference type="EMBL" id="MEQ2303025.1"/>
    </source>
</evidence>
<organism evidence="2 3">
    <name type="scientific">Ameca splendens</name>
    <dbReference type="NCBI Taxonomy" id="208324"/>
    <lineage>
        <taxon>Eukaryota</taxon>
        <taxon>Metazoa</taxon>
        <taxon>Chordata</taxon>
        <taxon>Craniata</taxon>
        <taxon>Vertebrata</taxon>
        <taxon>Euteleostomi</taxon>
        <taxon>Actinopterygii</taxon>
        <taxon>Neopterygii</taxon>
        <taxon>Teleostei</taxon>
        <taxon>Neoteleostei</taxon>
        <taxon>Acanthomorphata</taxon>
        <taxon>Ovalentaria</taxon>
        <taxon>Atherinomorphae</taxon>
        <taxon>Cyprinodontiformes</taxon>
        <taxon>Goodeidae</taxon>
        <taxon>Ameca</taxon>
    </lineage>
</organism>
<name>A0ABV0ZAA9_9TELE</name>
<comment type="caution">
    <text evidence="2">The sequence shown here is derived from an EMBL/GenBank/DDBJ whole genome shotgun (WGS) entry which is preliminary data.</text>
</comment>
<proteinExistence type="predicted"/>
<sequence>MLLHVIVLLMQDEEIKKNVRSKNIIRHKCHDKNLALIATLLYLSSGLISCSFSTSPSYIAPYITPQAVVKEASNKPLLHHAFSCGSPSDHNRGCQKYHPSSTGSLYP</sequence>
<accession>A0ABV0ZAA9</accession>